<dbReference type="SMART" id="SM00901">
    <property type="entry name" value="FRG"/>
    <property type="match status" value="1"/>
</dbReference>
<dbReference type="RefSeq" id="WP_397556697.1">
    <property type="nucleotide sequence ID" value="NZ_JBIQWL010000004.1"/>
</dbReference>
<gene>
    <name evidence="2" type="ORF">ACH3VR_12815</name>
</gene>
<evidence type="ECO:0000259" key="1">
    <source>
        <dbReference type="SMART" id="SM00901"/>
    </source>
</evidence>
<protein>
    <submittedName>
        <fullName evidence="2">FRG domain-containing protein</fullName>
    </submittedName>
</protein>
<proteinExistence type="predicted"/>
<evidence type="ECO:0000313" key="2">
    <source>
        <dbReference type="EMBL" id="MFH8251245.1"/>
    </source>
</evidence>
<organism evidence="2 3">
    <name type="scientific">Microbacterium alkaliflavum</name>
    <dbReference type="NCBI Taxonomy" id="3248839"/>
    <lineage>
        <taxon>Bacteria</taxon>
        <taxon>Bacillati</taxon>
        <taxon>Actinomycetota</taxon>
        <taxon>Actinomycetes</taxon>
        <taxon>Micrococcales</taxon>
        <taxon>Microbacteriaceae</taxon>
        <taxon>Microbacterium</taxon>
    </lineage>
</organism>
<accession>A0ABW7Q8P1</accession>
<name>A0ABW7Q8P1_9MICO</name>
<reference evidence="2 3" key="1">
    <citation type="submission" date="2024-09" db="EMBL/GenBank/DDBJ databases">
        <authorList>
            <person name="Pan X."/>
        </authorList>
    </citation>
    <scope>NUCLEOTIDE SEQUENCE [LARGE SCALE GENOMIC DNA]</scope>
    <source>
        <strain evidence="2 3">B2969</strain>
    </source>
</reference>
<dbReference type="Proteomes" id="UP001610861">
    <property type="component" value="Unassembled WGS sequence"/>
</dbReference>
<feature type="domain" description="FRG" evidence="1">
    <location>
        <begin position="62"/>
        <end position="174"/>
    </location>
</feature>
<dbReference type="Pfam" id="PF08867">
    <property type="entry name" value="FRG"/>
    <property type="match status" value="1"/>
</dbReference>
<dbReference type="EMBL" id="JBIQWL010000004">
    <property type="protein sequence ID" value="MFH8251245.1"/>
    <property type="molecule type" value="Genomic_DNA"/>
</dbReference>
<comment type="caution">
    <text evidence="2">The sequence shown here is derived from an EMBL/GenBank/DDBJ whole genome shotgun (WGS) entry which is preliminary data.</text>
</comment>
<dbReference type="InterPro" id="IPR014966">
    <property type="entry name" value="FRG-dom"/>
</dbReference>
<sequence length="303" mass="33908">MRPIGDVYGLPTWNAWQSEPHIDDLSHTKHPSGSHELLEPMPTITSYFQLSEIVAFLAVMNKNLTLLFRGQMSDRPLLPTLHRPSRPGNAGSELDPTARWNQLGARESDVMTALQKIGLPRYRHIQDPGIRYARWAVIQHYEVWPTPMLDFSTSLRVAASFAFGPGRSDRGFLYVTGTRELRSNLMPLRDVEGDKPERADGVLTIRLNSVCPPGASRAHIQEGALMCLYPFTGESSQLTDGLNDFTTRVIARFELRDWGNFWSPPDFGCLTERVLLRTDRLSFELAEAARSDQADGGGPSSEA</sequence>
<keyword evidence="3" id="KW-1185">Reference proteome</keyword>
<evidence type="ECO:0000313" key="3">
    <source>
        <dbReference type="Proteomes" id="UP001610861"/>
    </source>
</evidence>